<feature type="region of interest" description="Disordered" evidence="1">
    <location>
        <begin position="1"/>
        <end position="42"/>
    </location>
</feature>
<dbReference type="OrthoDB" id="2565328at2759"/>
<dbReference type="InterPro" id="IPR013088">
    <property type="entry name" value="Znf_NHR/GATA"/>
</dbReference>
<dbReference type="InterPro" id="IPR000679">
    <property type="entry name" value="Znf_GATA"/>
</dbReference>
<dbReference type="SUPFAM" id="SSF57716">
    <property type="entry name" value="Glucocorticoid receptor-like (DNA-binding domain)"/>
    <property type="match status" value="1"/>
</dbReference>
<name>A0A5M6C7R1_9TREE</name>
<dbReference type="AlphaFoldDB" id="A0A5M6C7R1"/>
<feature type="region of interest" description="Disordered" evidence="1">
    <location>
        <begin position="89"/>
        <end position="128"/>
    </location>
</feature>
<evidence type="ECO:0000313" key="3">
    <source>
        <dbReference type="Proteomes" id="UP000322225"/>
    </source>
</evidence>
<dbReference type="RefSeq" id="XP_031863648.1">
    <property type="nucleotide sequence ID" value="XM_032002091.1"/>
</dbReference>
<reference evidence="2" key="2">
    <citation type="submission" date="2024-01" db="EMBL/GenBank/DDBJ databases">
        <title>Comparative genomics of Cryptococcus and Kwoniella reveals pathogenesis evolution and contrasting modes of karyotype evolution via chromosome fusion or intercentromeric recombination.</title>
        <authorList>
            <person name="Coelho M.A."/>
            <person name="David-Palma M."/>
            <person name="Shea T."/>
            <person name="Bowers K."/>
            <person name="McGinley-Smith S."/>
            <person name="Mohammad A.W."/>
            <person name="Gnirke A."/>
            <person name="Yurkov A.M."/>
            <person name="Nowrousian M."/>
            <person name="Sun S."/>
            <person name="Cuomo C.A."/>
            <person name="Heitman J."/>
        </authorList>
    </citation>
    <scope>NUCLEOTIDE SEQUENCE</scope>
    <source>
        <strain evidence="2">CBS 12478</strain>
    </source>
</reference>
<gene>
    <name evidence="2" type="ORF">CI109_106844</name>
</gene>
<proteinExistence type="predicted"/>
<dbReference type="Gene3D" id="3.30.50.10">
    <property type="entry name" value="Erythroid Transcription Factor GATA-1, subunit A"/>
    <property type="match status" value="1"/>
</dbReference>
<dbReference type="EMBL" id="CP144063">
    <property type="protein sequence ID" value="WWD22353.1"/>
    <property type="molecule type" value="Genomic_DNA"/>
</dbReference>
<dbReference type="GO" id="GO:0006355">
    <property type="term" value="P:regulation of DNA-templated transcription"/>
    <property type="evidence" value="ECO:0007669"/>
    <property type="project" value="InterPro"/>
</dbReference>
<sequence length="302" mass="33421">MSAISTPGPSYRTMSKKRTRSTSNHQIPTPKKAKTSPPVAPRTLRIAFCQNCGCGREKTKLWRSNPDPAAPGVDNVLCNACGIWRHDHGTSRPRKFWQRGPKSLDASSEGEATSPKVVKSPKKKRRMSREVVAEPDAMSVVTEEDEDEVEAAKILMAMSEEAEPPVRRRSSGLSVITTATGTVSEENIATRLFNMRPSHFFNPPPPLYTTVLLPQGHGSGSHFAGRGIDPTFQLPTPIPSPPTPRQYPRIRLPTLDYFDRQQACCPSSPVESLFNPSPSVLRVSNLLASPEPIERKDQFELW</sequence>
<dbReference type="SMART" id="SM00401">
    <property type="entry name" value="ZnF_GATA"/>
    <property type="match status" value="1"/>
</dbReference>
<reference evidence="2" key="1">
    <citation type="submission" date="2017-08" db="EMBL/GenBank/DDBJ databases">
        <authorList>
            <person name="Cuomo C."/>
            <person name="Billmyre B."/>
            <person name="Heitman J."/>
        </authorList>
    </citation>
    <scope>NUCLEOTIDE SEQUENCE</scope>
    <source>
        <strain evidence="2">CBS 12478</strain>
    </source>
</reference>
<accession>A0A5M6C7R1</accession>
<keyword evidence="3" id="KW-1185">Reference proteome</keyword>
<organism evidence="2 3">
    <name type="scientific">Kwoniella shandongensis</name>
    <dbReference type="NCBI Taxonomy" id="1734106"/>
    <lineage>
        <taxon>Eukaryota</taxon>
        <taxon>Fungi</taxon>
        <taxon>Dikarya</taxon>
        <taxon>Basidiomycota</taxon>
        <taxon>Agaricomycotina</taxon>
        <taxon>Tremellomycetes</taxon>
        <taxon>Tremellales</taxon>
        <taxon>Cryptococcaceae</taxon>
        <taxon>Kwoniella</taxon>
    </lineage>
</organism>
<dbReference type="GO" id="GO:0008270">
    <property type="term" value="F:zinc ion binding"/>
    <property type="evidence" value="ECO:0007669"/>
    <property type="project" value="InterPro"/>
</dbReference>
<evidence type="ECO:0000313" key="2">
    <source>
        <dbReference type="EMBL" id="WWD22353.1"/>
    </source>
</evidence>
<dbReference type="Proteomes" id="UP000322225">
    <property type="component" value="Chromosome 13"/>
</dbReference>
<dbReference type="KEGG" id="ksn:43586201"/>
<evidence type="ECO:0000256" key="1">
    <source>
        <dbReference type="SAM" id="MobiDB-lite"/>
    </source>
</evidence>
<dbReference type="GeneID" id="43586201"/>
<dbReference type="PROSITE" id="PS50114">
    <property type="entry name" value="GATA_ZN_FINGER_2"/>
    <property type="match status" value="1"/>
</dbReference>
<dbReference type="GO" id="GO:0043565">
    <property type="term" value="F:sequence-specific DNA binding"/>
    <property type="evidence" value="ECO:0007669"/>
    <property type="project" value="InterPro"/>
</dbReference>
<dbReference type="CDD" id="cd00202">
    <property type="entry name" value="ZnF_GATA"/>
    <property type="match status" value="1"/>
</dbReference>
<protein>
    <submittedName>
        <fullName evidence="2">Uncharacterized protein</fullName>
    </submittedName>
</protein>